<organism evidence="2">
    <name type="scientific">hydrothermal vent metagenome</name>
    <dbReference type="NCBI Taxonomy" id="652676"/>
    <lineage>
        <taxon>unclassified sequences</taxon>
        <taxon>metagenomes</taxon>
        <taxon>ecological metagenomes</taxon>
    </lineage>
</organism>
<evidence type="ECO:0000313" key="2">
    <source>
        <dbReference type="EMBL" id="VAW03934.1"/>
    </source>
</evidence>
<proteinExistence type="predicted"/>
<evidence type="ECO:0000256" key="1">
    <source>
        <dbReference type="SAM" id="MobiDB-lite"/>
    </source>
</evidence>
<accession>A0A3B0T530</accession>
<dbReference type="AlphaFoldDB" id="A0A3B0T530"/>
<feature type="non-terminal residue" evidence="2">
    <location>
        <position position="1"/>
    </location>
</feature>
<sequence length="63" mass="6638">ANALLEYETLSGDEIDELVESGKFKRPDGDIVKPSTIPTVGTSIPKAGKNRKGPFGDPKPQGA</sequence>
<dbReference type="EMBL" id="UOEF01000386">
    <property type="protein sequence ID" value="VAW03934.1"/>
    <property type="molecule type" value="Genomic_DNA"/>
</dbReference>
<keyword evidence="2" id="KW-0132">Cell division</keyword>
<feature type="region of interest" description="Disordered" evidence="1">
    <location>
        <begin position="24"/>
        <end position="63"/>
    </location>
</feature>
<name>A0A3B0T530_9ZZZZ</name>
<dbReference type="GO" id="GO:0051301">
    <property type="term" value="P:cell division"/>
    <property type="evidence" value="ECO:0007669"/>
    <property type="project" value="UniProtKB-KW"/>
</dbReference>
<protein>
    <submittedName>
        <fullName evidence="2">Cell division protein FtsH</fullName>
    </submittedName>
</protein>
<gene>
    <name evidence="2" type="ORF">MNBD_ALPHA04-412</name>
</gene>
<reference evidence="2" key="1">
    <citation type="submission" date="2018-06" db="EMBL/GenBank/DDBJ databases">
        <authorList>
            <person name="Zhirakovskaya E."/>
        </authorList>
    </citation>
    <scope>NUCLEOTIDE SEQUENCE</scope>
</reference>
<keyword evidence="2" id="KW-0131">Cell cycle</keyword>